<dbReference type="SUPFAM" id="SSF53335">
    <property type="entry name" value="S-adenosyl-L-methionine-dependent methyltransferases"/>
    <property type="match status" value="1"/>
</dbReference>
<keyword evidence="3" id="KW-1185">Reference proteome</keyword>
<dbReference type="Pfam" id="PF08241">
    <property type="entry name" value="Methyltransf_11"/>
    <property type="match status" value="1"/>
</dbReference>
<dbReference type="GO" id="GO:0008757">
    <property type="term" value="F:S-adenosylmethionine-dependent methyltransferase activity"/>
    <property type="evidence" value="ECO:0007669"/>
    <property type="project" value="InterPro"/>
</dbReference>
<dbReference type="InterPro" id="IPR029063">
    <property type="entry name" value="SAM-dependent_MTases_sf"/>
</dbReference>
<dbReference type="OMA" id="GNPMETA"/>
<protein>
    <recommendedName>
        <fullName evidence="1">Methyltransferase type 11 domain-containing protein</fullName>
    </recommendedName>
</protein>
<dbReference type="Gene3D" id="3.40.50.150">
    <property type="entry name" value="Vaccinia Virus protein VP39"/>
    <property type="match status" value="1"/>
</dbReference>
<proteinExistence type="predicted"/>
<reference evidence="2 3" key="1">
    <citation type="submission" date="2020-04" db="EMBL/GenBank/DDBJ databases">
        <title>Plant Genome Project.</title>
        <authorList>
            <person name="Zhang R.-G."/>
        </authorList>
    </citation>
    <scope>NUCLEOTIDE SEQUENCE [LARGE SCALE GENOMIC DNA]</scope>
    <source>
        <strain evidence="2">YNK0</strain>
        <tissue evidence="2">Leaf</tissue>
    </source>
</reference>
<gene>
    <name evidence="2" type="ORF">HHK36_030458</name>
</gene>
<name>A0A834YCJ3_TETSI</name>
<dbReference type="CDD" id="cd02440">
    <property type="entry name" value="AdoMet_MTases"/>
    <property type="match status" value="1"/>
</dbReference>
<comment type="caution">
    <text evidence="2">The sequence shown here is derived from an EMBL/GenBank/DDBJ whole genome shotgun (WGS) entry which is preliminary data.</text>
</comment>
<organism evidence="2 3">
    <name type="scientific">Tetracentron sinense</name>
    <name type="common">Spur-leaf</name>
    <dbReference type="NCBI Taxonomy" id="13715"/>
    <lineage>
        <taxon>Eukaryota</taxon>
        <taxon>Viridiplantae</taxon>
        <taxon>Streptophyta</taxon>
        <taxon>Embryophyta</taxon>
        <taxon>Tracheophyta</taxon>
        <taxon>Spermatophyta</taxon>
        <taxon>Magnoliopsida</taxon>
        <taxon>Trochodendrales</taxon>
        <taxon>Trochodendraceae</taxon>
        <taxon>Tetracentron</taxon>
    </lineage>
</organism>
<evidence type="ECO:0000313" key="3">
    <source>
        <dbReference type="Proteomes" id="UP000655225"/>
    </source>
</evidence>
<evidence type="ECO:0000313" key="2">
    <source>
        <dbReference type="EMBL" id="KAF8377085.1"/>
    </source>
</evidence>
<dbReference type="Proteomes" id="UP000655225">
    <property type="component" value="Unassembled WGS sequence"/>
</dbReference>
<sequence>MERQIRFGGFVRQASGSVPGWKAEVPKRMVAEHYEQVIGTDISEAQLKHAMPHPRRSEMAGLFDKQAEVYVEARPRYPSEWYSMLAGRTHHHALAWDVGTGNGQAAIGVAEHYEQVIGTDVSEAQLKHAMPHPRVRYIHTPLPISDEELIMLLGGEGSVDLVTVATAVHWFDLPNFYSLVTRLLRKPGGIIAVWSYSGITINPTIDSALKCFHETALPFFDPNTRTVFDGYRTLPFPFESIGLGSEGEPLLLDMPVELSFDRLLRWLMSWSAFTTAKDRGVDLLSEEVVKELESAWGDRNVIRNAVYKAFMLVGKPKL</sequence>
<dbReference type="EMBL" id="JABCRI010000024">
    <property type="protein sequence ID" value="KAF8377085.1"/>
    <property type="molecule type" value="Genomic_DNA"/>
</dbReference>
<dbReference type="AlphaFoldDB" id="A0A834YCJ3"/>
<dbReference type="OrthoDB" id="10027013at2759"/>
<feature type="domain" description="Methyltransferase type 11" evidence="1">
    <location>
        <begin position="97"/>
        <end position="192"/>
    </location>
</feature>
<dbReference type="PANTHER" id="PTHR44575">
    <property type="entry name" value="OS01G0589200 PROTEIN"/>
    <property type="match status" value="1"/>
</dbReference>
<accession>A0A834YCJ3</accession>
<dbReference type="InterPro" id="IPR013216">
    <property type="entry name" value="Methyltransf_11"/>
</dbReference>
<dbReference type="PANTHER" id="PTHR44575:SF2">
    <property type="entry name" value="OS01G0589200 PROTEIN"/>
    <property type="match status" value="1"/>
</dbReference>
<evidence type="ECO:0000259" key="1">
    <source>
        <dbReference type="Pfam" id="PF08241"/>
    </source>
</evidence>